<evidence type="ECO:0000313" key="1">
    <source>
        <dbReference type="EMBL" id="CUK25224.1"/>
    </source>
</evidence>
<dbReference type="OrthoDB" id="7871777at2"/>
<dbReference type="STRING" id="1715691.TA5113_01790"/>
<keyword evidence="2" id="KW-1185">Reference proteome</keyword>
<dbReference type="Proteomes" id="UP000051184">
    <property type="component" value="Unassembled WGS sequence"/>
</dbReference>
<dbReference type="RefSeq" id="WP_058314213.1">
    <property type="nucleotide sequence ID" value="NZ_CYTO01000018.1"/>
</dbReference>
<dbReference type="AlphaFoldDB" id="A0A0N7MBF0"/>
<sequence length="385" mass="42626">MTKKTKIDQLKLLAKRYAHASRSNQHEALDAIASELGFPHWKALTVKAKQGWMPSEEELAKADIFVREFFPSLGGKPQFIEQSMSRPVSEPIKAGEINGHAYQLFEFSGDIRMEGDGWRILLGEADFSRPVVEIEIKHRGSSPANDSGFVENALAIAEAQAVKTRAAIASDWPRRSTKPNAKGEVVHPLQGDRAAEWFCLHCDGKITGAQIAENLWHCPSCGASPLNIFTSPWWLEGGDEEPKAVECANDRARPEPRVDVVDSRPTLRLDEESISLFLRIALLEDATNPGERLGALLAEITVDDENDAWIIFDEDLWPEDKDPDAAIAVADKLGIELELAMTSMTFPFTWPGLGHVTASTSEYLGHLLDAYGKHGVIVRNNNDHE</sequence>
<accession>A0A0N7MBF0</accession>
<gene>
    <name evidence="1" type="ORF">TA5114_01016</name>
</gene>
<organism evidence="1 2">
    <name type="scientific">Cognatishimia activa</name>
    <dbReference type="NCBI Taxonomy" id="1715691"/>
    <lineage>
        <taxon>Bacteria</taxon>
        <taxon>Pseudomonadati</taxon>
        <taxon>Pseudomonadota</taxon>
        <taxon>Alphaproteobacteria</taxon>
        <taxon>Rhodobacterales</taxon>
        <taxon>Paracoccaceae</taxon>
        <taxon>Cognatishimia</taxon>
    </lineage>
</organism>
<protein>
    <submittedName>
        <fullName evidence="1">Uncharacterized protein</fullName>
    </submittedName>
</protein>
<reference evidence="2" key="1">
    <citation type="submission" date="2015-09" db="EMBL/GenBank/DDBJ databases">
        <authorList>
            <person name="Rodrigo-Torres Lidia"/>
            <person name="Arahal R.David."/>
        </authorList>
    </citation>
    <scope>NUCLEOTIDE SEQUENCE [LARGE SCALE GENOMIC DNA]</scope>
    <source>
        <strain evidence="2">CECT 5114</strain>
    </source>
</reference>
<proteinExistence type="predicted"/>
<name>A0A0N7MBF0_9RHOB</name>
<dbReference type="EMBL" id="CYUE01000011">
    <property type="protein sequence ID" value="CUK25224.1"/>
    <property type="molecule type" value="Genomic_DNA"/>
</dbReference>
<evidence type="ECO:0000313" key="2">
    <source>
        <dbReference type="Proteomes" id="UP000051184"/>
    </source>
</evidence>